<dbReference type="PROSITE" id="PS51257">
    <property type="entry name" value="PROKAR_LIPOPROTEIN"/>
    <property type="match status" value="1"/>
</dbReference>
<accession>W7V1W1</accession>
<dbReference type="OrthoDB" id="1821107at2"/>
<dbReference type="Proteomes" id="UP000019365">
    <property type="component" value="Unassembled WGS sequence"/>
</dbReference>
<evidence type="ECO:0000313" key="3">
    <source>
        <dbReference type="EMBL" id="EWM54777.1"/>
    </source>
</evidence>
<evidence type="ECO:0000313" key="4">
    <source>
        <dbReference type="Proteomes" id="UP000019365"/>
    </source>
</evidence>
<sequence>MKKTAYCLALLAMMAATVSCGKTSADTSEPEKPLNSVTTAASGNTDTAQTTKVTVNEKKAARTTANNDKHGQLELTSDINEIKGFWVEENVLDPRTINIMEDGSFELKYKGGGSMTGTVRKITEVYPDGNVVYYQFCDADGEFWEYFFKDITDTTQDRITAGQGEDMLCFIRSKDNTSPAGNDTPANNVSREPAPSIPEAKDIRDALAFADALACGGGIKTDMDSEYRTDDGTIYHKSTDNIYTSTADVREYLTRYMTDTFISSSYEHLLGTDHPKCIDVNGRLYIEYRPMGSRYSFTYEDPEITVSSAYPDGYSINIKNDDYGAEVIVTVDVIKDNGSWKITGVNDSF</sequence>
<feature type="region of interest" description="Disordered" evidence="1">
    <location>
        <begin position="174"/>
        <end position="196"/>
    </location>
</feature>
<gene>
    <name evidence="3" type="ORF">RF007C_10590</name>
</gene>
<feature type="compositionally biased region" description="Polar residues" evidence="1">
    <location>
        <begin position="176"/>
        <end position="190"/>
    </location>
</feature>
<evidence type="ECO:0000256" key="2">
    <source>
        <dbReference type="SAM" id="SignalP"/>
    </source>
</evidence>
<comment type="caution">
    <text evidence="3">The sequence shown here is derived from an EMBL/GenBank/DDBJ whole genome shotgun (WGS) entry which is preliminary data.</text>
</comment>
<keyword evidence="4" id="KW-1185">Reference proteome</keyword>
<feature type="signal peptide" evidence="2">
    <location>
        <begin position="1"/>
        <end position="21"/>
    </location>
</feature>
<feature type="compositionally biased region" description="Polar residues" evidence="1">
    <location>
        <begin position="35"/>
        <end position="54"/>
    </location>
</feature>
<feature type="chain" id="PRO_5039075327" evidence="2">
    <location>
        <begin position="22"/>
        <end position="349"/>
    </location>
</feature>
<protein>
    <submittedName>
        <fullName evidence="3">Uncharacterized protein</fullName>
    </submittedName>
</protein>
<dbReference type="AlphaFoldDB" id="W7V1W1"/>
<reference evidence="3 4" key="1">
    <citation type="journal article" date="2014" name="PLoS ONE">
        <title>Rumen cellulosomics: divergent fiber-degrading strategies revealed by comparative genome-wide analysis of six ruminococcal strains.</title>
        <authorList>
            <person name="Dassa B."/>
            <person name="Borovok I."/>
            <person name="Ruimy-Israeli V."/>
            <person name="Lamed R."/>
            <person name="Flint H.J."/>
            <person name="Duncan S.H."/>
            <person name="Henrissat B."/>
            <person name="Coutinho P."/>
            <person name="Morrison M."/>
            <person name="Mosoni P."/>
            <person name="Yeoman C.J."/>
            <person name="White B.A."/>
            <person name="Bayer E.A."/>
        </authorList>
    </citation>
    <scope>NUCLEOTIDE SEQUENCE [LARGE SCALE GENOMIC DNA]</scope>
    <source>
        <strain evidence="3 4">007c</strain>
    </source>
</reference>
<evidence type="ECO:0000256" key="1">
    <source>
        <dbReference type="SAM" id="MobiDB-lite"/>
    </source>
</evidence>
<name>W7V1W1_RUMFL</name>
<organism evidence="3 4">
    <name type="scientific">Ruminococcus flavefaciens 007c</name>
    <dbReference type="NCBI Taxonomy" id="1341157"/>
    <lineage>
        <taxon>Bacteria</taxon>
        <taxon>Bacillati</taxon>
        <taxon>Bacillota</taxon>
        <taxon>Clostridia</taxon>
        <taxon>Eubacteriales</taxon>
        <taxon>Oscillospiraceae</taxon>
        <taxon>Ruminococcus</taxon>
    </lineage>
</organism>
<dbReference type="PATRIC" id="fig|1341157.4.peg.393"/>
<dbReference type="RefSeq" id="WP_037296731.1">
    <property type="nucleotide sequence ID" value="NZ_ATAX01000008.1"/>
</dbReference>
<proteinExistence type="predicted"/>
<keyword evidence="2" id="KW-0732">Signal</keyword>
<dbReference type="EMBL" id="ATAX01000008">
    <property type="protein sequence ID" value="EWM54777.1"/>
    <property type="molecule type" value="Genomic_DNA"/>
</dbReference>
<feature type="region of interest" description="Disordered" evidence="1">
    <location>
        <begin position="23"/>
        <end position="55"/>
    </location>
</feature>